<keyword evidence="5 6" id="KW-0472">Membrane</keyword>
<evidence type="ECO:0000256" key="6">
    <source>
        <dbReference type="SAM" id="Phobius"/>
    </source>
</evidence>
<proteinExistence type="inferred from homology"/>
<evidence type="ECO:0000256" key="1">
    <source>
        <dbReference type="ARBA" id="ARBA00004141"/>
    </source>
</evidence>
<dbReference type="GO" id="GO:0046873">
    <property type="term" value="F:metal ion transmembrane transporter activity"/>
    <property type="evidence" value="ECO:0007669"/>
    <property type="project" value="InterPro"/>
</dbReference>
<evidence type="ECO:0000313" key="7">
    <source>
        <dbReference type="EMBL" id="NKZ19656.1"/>
    </source>
</evidence>
<keyword evidence="3 6" id="KW-0812">Transmembrane</keyword>
<feature type="transmembrane region" description="Helical" evidence="6">
    <location>
        <begin position="286"/>
        <end position="310"/>
    </location>
</feature>
<dbReference type="SUPFAM" id="SSF144083">
    <property type="entry name" value="Magnesium transport protein CorA, transmembrane region"/>
    <property type="match status" value="1"/>
</dbReference>
<dbReference type="Gene3D" id="1.20.58.340">
    <property type="entry name" value="Magnesium transport protein CorA, transmembrane region"/>
    <property type="match status" value="2"/>
</dbReference>
<dbReference type="EMBL" id="JAAXPR010000002">
    <property type="protein sequence ID" value="NKZ19656.1"/>
    <property type="molecule type" value="Genomic_DNA"/>
</dbReference>
<dbReference type="GO" id="GO:0016020">
    <property type="term" value="C:membrane"/>
    <property type="evidence" value="ECO:0007669"/>
    <property type="project" value="UniProtKB-SubCell"/>
</dbReference>
<keyword evidence="4 6" id="KW-1133">Transmembrane helix</keyword>
<dbReference type="InterPro" id="IPR045861">
    <property type="entry name" value="CorA_cytoplasmic_dom"/>
</dbReference>
<evidence type="ECO:0000256" key="3">
    <source>
        <dbReference type="ARBA" id="ARBA00022692"/>
    </source>
</evidence>
<accession>A0A7X6MXC1</accession>
<comment type="similarity">
    <text evidence="2">Belongs to the CorA metal ion transporter (MIT) (TC 1.A.35) family.</text>
</comment>
<name>A0A7X6MXC1_9STRE</name>
<sequence>MKQIFLSTETHLEEIESYQAGVWINLVNPSQSESMEVAEYYNLDIADLRAPLDAEETSRVTVEDHYKLIIVDVPILEERNNKTYYVTIPLGIILVDDAIITTSLQDLQLLESFRSKKQRNFFTFMRSRFVFQILYRNAGMYLTALRQIERKSEMVEKRLHESTRNEELIELMELGKTIVYFQASLKTNERVVKKLITSSRILKKYEEDEDLLEDTLIDTQQALEMANIYGNILTGMSDAFASIIANNQNVIMKALALFTILLEIPTMVFSAYGMNVLESSIPLSGHPWSFAIVIILSFVATIPFIIYFIYKRWF</sequence>
<reference evidence="7 8" key="1">
    <citation type="submission" date="2020-04" db="EMBL/GenBank/DDBJ databases">
        <title>MicrobeNet Type strains.</title>
        <authorList>
            <person name="Nicholson A.C."/>
        </authorList>
    </citation>
    <scope>NUCLEOTIDE SEQUENCE [LARGE SCALE GENOMIC DNA]</scope>
    <source>
        <strain evidence="7 8">CCUG 69612</strain>
    </source>
</reference>
<dbReference type="PANTHER" id="PTHR47891">
    <property type="entry name" value="TRANSPORTER-RELATED"/>
    <property type="match status" value="1"/>
</dbReference>
<comment type="subcellular location">
    <subcellularLocation>
        <location evidence="1">Membrane</location>
        <topology evidence="1">Multi-pass membrane protein</topology>
    </subcellularLocation>
</comment>
<dbReference type="PANTHER" id="PTHR47891:SF2">
    <property type="entry name" value="MAGNESIUM AND COBALT TRANSPORTER"/>
    <property type="match status" value="1"/>
</dbReference>
<dbReference type="Gene3D" id="3.30.460.20">
    <property type="entry name" value="CorA soluble domain-like"/>
    <property type="match status" value="1"/>
</dbReference>
<dbReference type="AlphaFoldDB" id="A0A7X6MXC1"/>
<feature type="transmembrane region" description="Helical" evidence="6">
    <location>
        <begin position="254"/>
        <end position="274"/>
    </location>
</feature>
<keyword evidence="8" id="KW-1185">Reference proteome</keyword>
<evidence type="ECO:0000256" key="2">
    <source>
        <dbReference type="ARBA" id="ARBA00009765"/>
    </source>
</evidence>
<evidence type="ECO:0000313" key="8">
    <source>
        <dbReference type="Proteomes" id="UP000522720"/>
    </source>
</evidence>
<protein>
    <submittedName>
        <fullName evidence="7">Magnesium transporter CorA family protein</fullName>
    </submittedName>
</protein>
<organism evidence="7 8">
    <name type="scientific">Streptococcus ovuberis</name>
    <dbReference type="NCBI Taxonomy" id="1936207"/>
    <lineage>
        <taxon>Bacteria</taxon>
        <taxon>Bacillati</taxon>
        <taxon>Bacillota</taxon>
        <taxon>Bacilli</taxon>
        <taxon>Lactobacillales</taxon>
        <taxon>Streptococcaceae</taxon>
        <taxon>Streptococcus</taxon>
    </lineage>
</organism>
<dbReference type="InterPro" id="IPR002523">
    <property type="entry name" value="MgTranspt_CorA/ZnTranspt_ZntB"/>
</dbReference>
<evidence type="ECO:0000256" key="4">
    <source>
        <dbReference type="ARBA" id="ARBA00022989"/>
    </source>
</evidence>
<evidence type="ECO:0000256" key="5">
    <source>
        <dbReference type="ARBA" id="ARBA00023136"/>
    </source>
</evidence>
<dbReference type="SUPFAM" id="SSF143865">
    <property type="entry name" value="CorA soluble domain-like"/>
    <property type="match status" value="1"/>
</dbReference>
<comment type="caution">
    <text evidence="7">The sequence shown here is derived from an EMBL/GenBank/DDBJ whole genome shotgun (WGS) entry which is preliminary data.</text>
</comment>
<dbReference type="InterPro" id="IPR047199">
    <property type="entry name" value="CorA-like"/>
</dbReference>
<gene>
    <name evidence="7" type="ORF">HF992_02100</name>
</gene>
<dbReference type="Pfam" id="PF01544">
    <property type="entry name" value="CorA"/>
    <property type="match status" value="1"/>
</dbReference>
<dbReference type="RefSeq" id="WP_168548408.1">
    <property type="nucleotide sequence ID" value="NZ_JAAXPR010000002.1"/>
</dbReference>
<dbReference type="InterPro" id="IPR045863">
    <property type="entry name" value="CorA_TM1_TM2"/>
</dbReference>
<dbReference type="CDD" id="cd12827">
    <property type="entry name" value="EcCorA_ZntB-like_u2"/>
    <property type="match status" value="1"/>
</dbReference>
<dbReference type="Proteomes" id="UP000522720">
    <property type="component" value="Unassembled WGS sequence"/>
</dbReference>